<dbReference type="Proteomes" id="UP000805649">
    <property type="component" value="Unassembled WGS sequence"/>
</dbReference>
<evidence type="ECO:0000313" key="1">
    <source>
        <dbReference type="EMBL" id="KAL0930311.1"/>
    </source>
</evidence>
<dbReference type="EMBL" id="VUJX02000011">
    <property type="protein sequence ID" value="KAL0930311.1"/>
    <property type="molecule type" value="Genomic_DNA"/>
</dbReference>
<reference evidence="1 2" key="1">
    <citation type="journal article" date="2020" name="Phytopathology">
        <title>Genome Sequence Resources of Colletotrichum truncatum, C. plurivorum, C. musicola, and C. sojae: Four Species Pathogenic to Soybean (Glycine max).</title>
        <authorList>
            <person name="Rogerio F."/>
            <person name="Boufleur T.R."/>
            <person name="Ciampi-Guillardi M."/>
            <person name="Sukno S.A."/>
            <person name="Thon M.R."/>
            <person name="Massola Junior N.S."/>
            <person name="Baroncelli R."/>
        </authorList>
    </citation>
    <scope>NUCLEOTIDE SEQUENCE [LARGE SCALE GENOMIC DNA]</scope>
    <source>
        <strain evidence="1 2">CMES1059</strain>
    </source>
</reference>
<comment type="caution">
    <text evidence="1">The sequence shown here is derived from an EMBL/GenBank/DDBJ whole genome shotgun (WGS) entry which is preliminary data.</text>
</comment>
<evidence type="ECO:0000313" key="2">
    <source>
        <dbReference type="Proteomes" id="UP000805649"/>
    </source>
</evidence>
<proteinExistence type="predicted"/>
<name>A0ACC3YEK8_COLTU</name>
<protein>
    <submittedName>
        <fullName evidence="1">CFEM domain-containing protein</fullName>
    </submittedName>
</protein>
<organism evidence="1 2">
    <name type="scientific">Colletotrichum truncatum</name>
    <name type="common">Anthracnose fungus</name>
    <name type="synonym">Colletotrichum capsici</name>
    <dbReference type="NCBI Taxonomy" id="5467"/>
    <lineage>
        <taxon>Eukaryota</taxon>
        <taxon>Fungi</taxon>
        <taxon>Dikarya</taxon>
        <taxon>Ascomycota</taxon>
        <taxon>Pezizomycotina</taxon>
        <taxon>Sordariomycetes</taxon>
        <taxon>Hypocreomycetidae</taxon>
        <taxon>Glomerellales</taxon>
        <taxon>Glomerellaceae</taxon>
        <taxon>Colletotrichum</taxon>
        <taxon>Colletotrichum truncatum species complex</taxon>
    </lineage>
</organism>
<gene>
    <name evidence="1" type="ORF">CTRU02_214386</name>
</gene>
<sequence length="446" mass="47708">MGVNQLAVRAVALLSLAHHAAASMVGQRHYLAKRDREPNMPYDFNTIKTCTWWYDNYEGFSCQDIRDLRYAISPEDFTRWNPSVTLDCGNWQELSYCIQVRSEMKTVTSNSASTISTTRVAPSSTPTAPALLGWTSLGCYTANRTLKSPSTAVDVSLLTVESCGAACYADGLEYAGLQAGKECWCNDYVGNAWAPNQDACNIPCPGDASQTCGGANVINFFEAKLDDTLPPGPIPSDEPTGPIASTTTTSASATKTTFPAASATPSWQAVGCYKDLYPSSDHTLKNWGGMNYDTMTVAGCHATCAKGGYLFAGVENGEECWCGNEVSSPEINVPVAENDCNKPCTGDGGQTCGAGSRIYMYKYIVPSVPWISLGCYGEGNPRILRYDVQVPGSSATNNTRQGCVDTCDRAGYVYAGVQFGAECYCDNIIHEPGKLAPDGAAGCYPC</sequence>
<accession>A0ACC3YEK8</accession>
<keyword evidence="2" id="KW-1185">Reference proteome</keyword>